<dbReference type="Proteomes" id="UP000282613">
    <property type="component" value="Unassembled WGS sequence"/>
</dbReference>
<reference evidence="2 3" key="2">
    <citation type="submission" date="2018-11" db="EMBL/GenBank/DDBJ databases">
        <authorList>
            <consortium name="Pathogen Informatics"/>
        </authorList>
    </citation>
    <scope>NUCLEOTIDE SEQUENCE [LARGE SCALE GENOMIC DNA]</scope>
</reference>
<reference evidence="4" key="1">
    <citation type="submission" date="2017-02" db="UniProtKB">
        <authorList>
            <consortium name="WormBaseParasite"/>
        </authorList>
    </citation>
    <scope>IDENTIFICATION</scope>
</reference>
<protein>
    <submittedName>
        <fullName evidence="2 4">Uncharacterized protein</fullName>
    </submittedName>
</protein>
<gene>
    <name evidence="2" type="ORF">TASK_LOCUS10153</name>
</gene>
<evidence type="ECO:0000256" key="1">
    <source>
        <dbReference type="SAM" id="MobiDB-lite"/>
    </source>
</evidence>
<feature type="compositionally biased region" description="Pro residues" evidence="1">
    <location>
        <begin position="54"/>
        <end position="63"/>
    </location>
</feature>
<dbReference type="STRING" id="60517.A0A0R3WH09"/>
<dbReference type="EMBL" id="UYRS01020643">
    <property type="protein sequence ID" value="VDK49196.1"/>
    <property type="molecule type" value="Genomic_DNA"/>
</dbReference>
<evidence type="ECO:0000313" key="2">
    <source>
        <dbReference type="EMBL" id="VDK49196.1"/>
    </source>
</evidence>
<dbReference type="AlphaFoldDB" id="A0A0R3WH09"/>
<name>A0A0R3WH09_TAEAS</name>
<proteinExistence type="predicted"/>
<evidence type="ECO:0000313" key="3">
    <source>
        <dbReference type="Proteomes" id="UP000282613"/>
    </source>
</evidence>
<sequence length="104" mass="9856">MREGRGKRGRGEKRKVRARAAAAAAAAVAAAASAATGGDGGVGGAPMYSGDDVPPQPPAPVQQPSPYGHAMGAAGDAAAVWLPAPNVAPPTAASAAGYPPGAAC</sequence>
<evidence type="ECO:0000313" key="4">
    <source>
        <dbReference type="WBParaSite" id="TASK_0001015201-mRNA-1"/>
    </source>
</evidence>
<feature type="region of interest" description="Disordered" evidence="1">
    <location>
        <begin position="35"/>
        <end position="71"/>
    </location>
</feature>
<organism evidence="4">
    <name type="scientific">Taenia asiatica</name>
    <name type="common">Asian tapeworm</name>
    <dbReference type="NCBI Taxonomy" id="60517"/>
    <lineage>
        <taxon>Eukaryota</taxon>
        <taxon>Metazoa</taxon>
        <taxon>Spiralia</taxon>
        <taxon>Lophotrochozoa</taxon>
        <taxon>Platyhelminthes</taxon>
        <taxon>Cestoda</taxon>
        <taxon>Eucestoda</taxon>
        <taxon>Cyclophyllidea</taxon>
        <taxon>Taeniidae</taxon>
        <taxon>Taenia</taxon>
    </lineage>
</organism>
<dbReference type="WBParaSite" id="TASK_0001015201-mRNA-1">
    <property type="protein sequence ID" value="TASK_0001015201-mRNA-1"/>
    <property type="gene ID" value="TASK_0001015201"/>
</dbReference>
<accession>A0A0R3WH09</accession>
<keyword evidence="3" id="KW-1185">Reference proteome</keyword>